<evidence type="ECO:0000259" key="1">
    <source>
        <dbReference type="SMART" id="SM00471"/>
    </source>
</evidence>
<name>A0A077UK79_9STAP</name>
<dbReference type="SMART" id="SM00471">
    <property type="entry name" value="HDc"/>
    <property type="match status" value="1"/>
</dbReference>
<dbReference type="InterPro" id="IPR006674">
    <property type="entry name" value="HD_domain"/>
</dbReference>
<dbReference type="Pfam" id="PF01966">
    <property type="entry name" value="HD"/>
    <property type="match status" value="1"/>
</dbReference>
<evidence type="ECO:0000313" key="3">
    <source>
        <dbReference type="Proteomes" id="UP000044616"/>
    </source>
</evidence>
<reference evidence="2 3" key="1">
    <citation type="submission" date="2014-05" db="EMBL/GenBank/DDBJ databases">
        <authorList>
            <person name="Aslett A.Martin."/>
            <person name="De Silva Nishadi"/>
        </authorList>
    </citation>
    <scope>NUCLEOTIDE SEQUENCE [LARGE SCALE GENOMIC DNA]</scope>
</reference>
<dbReference type="AlphaFoldDB" id="A0A077UK79"/>
<protein>
    <submittedName>
        <fullName evidence="2">Metal dependent hydrolase</fullName>
    </submittedName>
</protein>
<dbReference type="CDD" id="cd00077">
    <property type="entry name" value="HDc"/>
    <property type="match status" value="1"/>
</dbReference>
<dbReference type="GO" id="GO:0016787">
    <property type="term" value="F:hydrolase activity"/>
    <property type="evidence" value="ECO:0007669"/>
    <property type="project" value="UniProtKB-KW"/>
</dbReference>
<sequence>MQQSSIISAAQQYMESIHQNDYTGHDIAHVYRVTALAKSIAKSEGVKDTLIIELASLLHDTVDEKLVDTNKQLDSLTSFLASLSLSDLAQEHILYIIKHMSYRNGKNNHVALSLDGQIVRDADRLDAIGAIGIARTFQFAGHFGEPMWTEQIAFNNINDDLIEGLPPSAIKHFFEKLLKLQSLMHTDTAKKIAKERHDFMVMYLKQFFTEWNYQD</sequence>
<dbReference type="Gene3D" id="1.20.58.1910">
    <property type="match status" value="1"/>
</dbReference>
<proteinExistence type="predicted"/>
<keyword evidence="2" id="KW-0378">Hydrolase</keyword>
<gene>
    <name evidence="2" type="primary">yedJ</name>
    <name evidence="2" type="ORF">ERS140147_01943</name>
</gene>
<dbReference type="PANTHER" id="PTHR33594">
    <property type="entry name" value="SUPERFAMILY HYDROLASE, PUTATIVE (AFU_ORTHOLOGUE AFUA_1G03035)-RELATED"/>
    <property type="match status" value="1"/>
</dbReference>
<dbReference type="Proteomes" id="UP000044616">
    <property type="component" value="Unassembled WGS sequence"/>
</dbReference>
<accession>A0A077UK79</accession>
<dbReference type="Gene3D" id="1.10.472.50">
    <property type="entry name" value="HD-domain/PDEase-like"/>
    <property type="match status" value="1"/>
</dbReference>
<dbReference type="PANTHER" id="PTHR33594:SF1">
    <property type="entry name" value="HD_PDEASE DOMAIN-CONTAINING PROTEIN"/>
    <property type="match status" value="1"/>
</dbReference>
<dbReference type="RefSeq" id="WP_047450304.1">
    <property type="nucleotide sequence ID" value="NZ_CCEH01000017.1"/>
</dbReference>
<dbReference type="SUPFAM" id="SSF109604">
    <property type="entry name" value="HD-domain/PDEase-like"/>
    <property type="match status" value="1"/>
</dbReference>
<dbReference type="EMBL" id="CCEH01000017">
    <property type="protein sequence ID" value="CDR28799.1"/>
    <property type="molecule type" value="Genomic_DNA"/>
</dbReference>
<dbReference type="InterPro" id="IPR003607">
    <property type="entry name" value="HD/PDEase_dom"/>
</dbReference>
<evidence type="ECO:0000313" key="2">
    <source>
        <dbReference type="EMBL" id="CDR28799.1"/>
    </source>
</evidence>
<organism evidence="2 3">
    <name type="scientific">Staphylococcus schweitzeri</name>
    <dbReference type="NCBI Taxonomy" id="1654388"/>
    <lineage>
        <taxon>Bacteria</taxon>
        <taxon>Bacillati</taxon>
        <taxon>Bacillota</taxon>
        <taxon>Bacilli</taxon>
        <taxon>Bacillales</taxon>
        <taxon>Staphylococcaceae</taxon>
        <taxon>Staphylococcus</taxon>
    </lineage>
</organism>
<feature type="domain" description="HD/PDEase" evidence="1">
    <location>
        <begin position="22"/>
        <end position="137"/>
    </location>
</feature>